<organism evidence="2 3">
    <name type="scientific">Exophiala viscosa</name>
    <dbReference type="NCBI Taxonomy" id="2486360"/>
    <lineage>
        <taxon>Eukaryota</taxon>
        <taxon>Fungi</taxon>
        <taxon>Dikarya</taxon>
        <taxon>Ascomycota</taxon>
        <taxon>Pezizomycotina</taxon>
        <taxon>Eurotiomycetes</taxon>
        <taxon>Chaetothyriomycetidae</taxon>
        <taxon>Chaetothyriales</taxon>
        <taxon>Herpotrichiellaceae</taxon>
        <taxon>Exophiala</taxon>
    </lineage>
</organism>
<keyword evidence="3" id="KW-1185">Reference proteome</keyword>
<protein>
    <recommendedName>
        <fullName evidence="4">Secreted protein</fullName>
    </recommendedName>
</protein>
<gene>
    <name evidence="2" type="ORF">EDD36DRAFT_420288</name>
</gene>
<feature type="signal peptide" evidence="1">
    <location>
        <begin position="1"/>
        <end position="19"/>
    </location>
</feature>
<comment type="caution">
    <text evidence="2">The sequence shown here is derived from an EMBL/GenBank/DDBJ whole genome shotgun (WGS) entry which is preliminary data.</text>
</comment>
<accession>A0AAN6DV22</accession>
<keyword evidence="1" id="KW-0732">Signal</keyword>
<evidence type="ECO:0000313" key="2">
    <source>
        <dbReference type="EMBL" id="KAI1611330.1"/>
    </source>
</evidence>
<evidence type="ECO:0000313" key="3">
    <source>
        <dbReference type="Proteomes" id="UP001203852"/>
    </source>
</evidence>
<evidence type="ECO:0000256" key="1">
    <source>
        <dbReference type="SAM" id="SignalP"/>
    </source>
</evidence>
<name>A0AAN6DV22_9EURO</name>
<dbReference type="AlphaFoldDB" id="A0AAN6DV22"/>
<dbReference type="EMBL" id="MU404356">
    <property type="protein sequence ID" value="KAI1611330.1"/>
    <property type="molecule type" value="Genomic_DNA"/>
</dbReference>
<dbReference type="Proteomes" id="UP001203852">
    <property type="component" value="Unassembled WGS sequence"/>
</dbReference>
<feature type="chain" id="PRO_5042912399" description="Secreted protein" evidence="1">
    <location>
        <begin position="20"/>
        <end position="201"/>
    </location>
</feature>
<reference evidence="2" key="1">
    <citation type="journal article" date="2022" name="bioRxiv">
        <title>Deciphering the potential niche of two novel black yeast fungi from a biological soil crust based on their genomes, phenotypes, and melanin regulation.</title>
        <authorList>
            <consortium name="DOE Joint Genome Institute"/>
            <person name="Carr E.C."/>
            <person name="Barton Q."/>
            <person name="Grambo S."/>
            <person name="Sullivan M."/>
            <person name="Renfro C.M."/>
            <person name="Kuo A."/>
            <person name="Pangilinan J."/>
            <person name="Lipzen A."/>
            <person name="Keymanesh K."/>
            <person name="Savage E."/>
            <person name="Barry K."/>
            <person name="Grigoriev I.V."/>
            <person name="Riekhof W.R."/>
            <person name="Harris S.S."/>
        </authorList>
    </citation>
    <scope>NUCLEOTIDE SEQUENCE</scope>
    <source>
        <strain evidence="2">JF 03-4F</strain>
    </source>
</reference>
<evidence type="ECO:0008006" key="4">
    <source>
        <dbReference type="Google" id="ProtNLM"/>
    </source>
</evidence>
<sequence length="201" mass="22190">MGSAIRLLNPLIVVAEVHGLISLLRRTCICPIRTASGAMADQTPQYSEIVRLFEDIDLVAHAFLVIRRQSAKNGSAGSLRSLRLKTHGCPGYCQMQYNGVPSQGRPRKCKTRMSKPRGHVHHVRLRPTTHHVVVPLASAAIVSLHPDDAAMKHSGKFDRSSTCRFLILFVTALDLAERPLALGHSVYPLLGRLGRDDTLYK</sequence>
<proteinExistence type="predicted"/>